<dbReference type="PANTHER" id="PTHR43872">
    <property type="entry name" value="MONOOXYGENASE, PUTATIVE (AFU_ORTHOLOGUE AFUA_8G02570)-RELATED"/>
    <property type="match status" value="1"/>
</dbReference>
<dbReference type="OrthoDB" id="9766402at2"/>
<dbReference type="Pfam" id="PF13450">
    <property type="entry name" value="NAD_binding_8"/>
    <property type="match status" value="1"/>
</dbReference>
<dbReference type="FunFam" id="3.50.50.60:FF:000228">
    <property type="entry name" value="FAD-containing monooxygenase EthA"/>
    <property type="match status" value="1"/>
</dbReference>
<accession>A0A0K8P1V6</accession>
<dbReference type="GO" id="GO:0050660">
    <property type="term" value="F:flavin adenine dinucleotide binding"/>
    <property type="evidence" value="ECO:0007669"/>
    <property type="project" value="InterPro"/>
</dbReference>
<evidence type="ECO:0000256" key="3">
    <source>
        <dbReference type="ARBA" id="ARBA00022630"/>
    </source>
</evidence>
<sequence length="494" mass="55520">MAASDKPSNVDLDVIIIGAGISGIGAAWHLGQHHPEKRYAVLEAQEGHGGTWRTHRYPGIRSDSDLFTFGYKFKPWMGKPIATGAEIQQYLGEVIAENGLGQRIRYGHSVVSAAWSSADRRWHVVAMHQGQAHRFSARFLFMCQGYYRHDDAYRPEWPGMASFKGAIVHPQHWPEDMDLAGRKVVVIGSGATAATLIPAIAKQSAHVTMLQRSPTFFVTGRNADALADTLRQLDIPPAWTHEIMRRKMLADRAAFTRRCIAEPEVVRQELLEGVRAALGPGHDADVERHFNPSYRPWQQRIAFVPDGDLFAAVRDGRASIVTDEIESFVPEGIRLRSGQVLEADLVVSATGFKLSALGDVDVSIDGKPLDFAQTVAWHGAMFTGVPNLAWIFGYFRFSWTLRADLMAEFVCRLLRHMDDKGVDMVMPMLRPHEQHMARLPWVKEDNFNPGYLQRGVHLFPKQGEHAPWVHSQDYEWDKEALPRADLEDGSLSYR</sequence>
<keyword evidence="9" id="KW-1185">Reference proteome</keyword>
<proteinExistence type="inferred from homology"/>
<dbReference type="GO" id="GO:0050661">
    <property type="term" value="F:NADP binding"/>
    <property type="evidence" value="ECO:0007669"/>
    <property type="project" value="InterPro"/>
</dbReference>
<dbReference type="RefSeq" id="WP_054020625.1">
    <property type="nucleotide sequence ID" value="NZ_BBYR01000037.1"/>
</dbReference>
<dbReference type="STRING" id="1547922.ISF6_2487"/>
<evidence type="ECO:0000313" key="9">
    <source>
        <dbReference type="Proteomes" id="UP000037660"/>
    </source>
</evidence>
<evidence type="ECO:0000256" key="4">
    <source>
        <dbReference type="ARBA" id="ARBA00022827"/>
    </source>
</evidence>
<keyword evidence="3" id="KW-0285">Flavoprotein</keyword>
<dbReference type="Gene3D" id="3.50.50.60">
    <property type="entry name" value="FAD/NAD(P)-binding domain"/>
    <property type="match status" value="2"/>
</dbReference>
<dbReference type="PANTHER" id="PTHR43872:SF1">
    <property type="entry name" value="MONOOXYGENASE, PUTATIVE (AFU_ORTHOLOGUE AFUA_8G02570)-RELATED"/>
    <property type="match status" value="1"/>
</dbReference>
<dbReference type="InterPro" id="IPR036188">
    <property type="entry name" value="FAD/NAD-bd_sf"/>
</dbReference>
<keyword evidence="5" id="KW-0521">NADP</keyword>
<dbReference type="Proteomes" id="UP000037660">
    <property type="component" value="Unassembled WGS sequence"/>
</dbReference>
<reference evidence="8 9" key="2">
    <citation type="journal article" date="2016" name="Science">
        <title>A bacterium that degrades and assimilates poly(ethylene terephthalate).</title>
        <authorList>
            <person name="Yoshida S."/>
            <person name="Hiraga K."/>
            <person name="Takehana T."/>
            <person name="Taniguchi I."/>
            <person name="Yamaji H."/>
            <person name="Maeda Y."/>
            <person name="Toyohara K."/>
            <person name="Miyamoto K."/>
            <person name="Kimura Y."/>
            <person name="Oda K."/>
        </authorList>
    </citation>
    <scope>NUCLEOTIDE SEQUENCE [LARGE SCALE GENOMIC DNA]</scope>
    <source>
        <strain evidence="9">NBRC 110686 / TISTR 2288 / 201-F6</strain>
    </source>
</reference>
<evidence type="ECO:0000256" key="2">
    <source>
        <dbReference type="ARBA" id="ARBA00010139"/>
    </source>
</evidence>
<comment type="similarity">
    <text evidence="2">Belongs to the FAD-binding monooxygenase family.</text>
</comment>
<comment type="cofactor">
    <cofactor evidence="1">
        <name>FAD</name>
        <dbReference type="ChEBI" id="CHEBI:57692"/>
    </cofactor>
</comment>
<dbReference type="PRINTS" id="PR00411">
    <property type="entry name" value="PNDRDTASEI"/>
</dbReference>
<dbReference type="EMBL" id="BBYR01000037">
    <property type="protein sequence ID" value="GAP36647.1"/>
    <property type="molecule type" value="Genomic_DNA"/>
</dbReference>
<comment type="caution">
    <text evidence="8">The sequence shown here is derived from an EMBL/GenBank/DDBJ whole genome shotgun (WGS) entry which is preliminary data.</text>
</comment>
<evidence type="ECO:0000256" key="5">
    <source>
        <dbReference type="ARBA" id="ARBA00022857"/>
    </source>
</evidence>
<evidence type="ECO:0000256" key="1">
    <source>
        <dbReference type="ARBA" id="ARBA00001974"/>
    </source>
</evidence>
<dbReference type="InterPro" id="IPR020946">
    <property type="entry name" value="Flavin_mOase-like"/>
</dbReference>
<dbReference type="SUPFAM" id="SSF51905">
    <property type="entry name" value="FAD/NAD(P)-binding domain"/>
    <property type="match status" value="1"/>
</dbReference>
<evidence type="ECO:0000313" key="8">
    <source>
        <dbReference type="EMBL" id="GAP36647.1"/>
    </source>
</evidence>
<keyword evidence="7 8" id="KW-0503">Monooxygenase</keyword>
<protein>
    <submittedName>
        <fullName evidence="8">Monooxygenase, flavin-binding family</fullName>
    </submittedName>
</protein>
<dbReference type="InterPro" id="IPR051820">
    <property type="entry name" value="FAD-binding_MO"/>
</dbReference>
<keyword evidence="4" id="KW-0274">FAD</keyword>
<dbReference type="AlphaFoldDB" id="A0A0K8P1V6"/>
<gene>
    <name evidence="8" type="ORF">ISF6_2487</name>
</gene>
<name>A0A0K8P1V6_PISS1</name>
<dbReference type="Pfam" id="PF00743">
    <property type="entry name" value="FMO-like"/>
    <property type="match status" value="1"/>
</dbReference>
<evidence type="ECO:0000256" key="7">
    <source>
        <dbReference type="ARBA" id="ARBA00023033"/>
    </source>
</evidence>
<dbReference type="GO" id="GO:0004499">
    <property type="term" value="F:N,N-dimethylaniline monooxygenase activity"/>
    <property type="evidence" value="ECO:0007669"/>
    <property type="project" value="InterPro"/>
</dbReference>
<evidence type="ECO:0000256" key="6">
    <source>
        <dbReference type="ARBA" id="ARBA00023002"/>
    </source>
</evidence>
<keyword evidence="6" id="KW-0560">Oxidoreductase</keyword>
<organism evidence="8 9">
    <name type="scientific">Piscinibacter sakaiensis</name>
    <name type="common">Ideonella sakaiensis</name>
    <dbReference type="NCBI Taxonomy" id="1547922"/>
    <lineage>
        <taxon>Bacteria</taxon>
        <taxon>Pseudomonadati</taxon>
        <taxon>Pseudomonadota</taxon>
        <taxon>Betaproteobacteria</taxon>
        <taxon>Burkholderiales</taxon>
        <taxon>Sphaerotilaceae</taxon>
        <taxon>Piscinibacter</taxon>
    </lineage>
</organism>
<reference evidence="9" key="1">
    <citation type="submission" date="2015-07" db="EMBL/GenBank/DDBJ databases">
        <title>Discovery of a poly(ethylene terephthalate assimilation.</title>
        <authorList>
            <person name="Yoshida S."/>
            <person name="Hiraga K."/>
            <person name="Takehana T."/>
            <person name="Taniguchi I."/>
            <person name="Yamaji H."/>
            <person name="Maeda Y."/>
            <person name="Toyohara K."/>
            <person name="Miyamoto K."/>
            <person name="Kimura Y."/>
            <person name="Oda K."/>
        </authorList>
    </citation>
    <scope>NUCLEOTIDE SEQUENCE [LARGE SCALE GENOMIC DNA]</scope>
    <source>
        <strain evidence="9">NBRC 110686 / TISTR 2288 / 201-F6</strain>
    </source>
</reference>